<dbReference type="GO" id="GO:0012505">
    <property type="term" value="C:endomembrane system"/>
    <property type="evidence" value="ECO:0007669"/>
    <property type="project" value="UniProtKB-SubCell"/>
</dbReference>
<gene>
    <name evidence="7" type="ORF">A3D65_00960</name>
</gene>
<dbReference type="GO" id="GO:0033619">
    <property type="term" value="P:membrane protein proteolysis"/>
    <property type="evidence" value="ECO:0007669"/>
    <property type="project" value="TreeGrafter"/>
</dbReference>
<evidence type="ECO:0000256" key="2">
    <source>
        <dbReference type="ARBA" id="ARBA00022692"/>
    </source>
</evidence>
<feature type="transmembrane region" description="Helical" evidence="6">
    <location>
        <begin position="226"/>
        <end position="248"/>
    </location>
</feature>
<evidence type="ECO:0000313" key="7">
    <source>
        <dbReference type="EMBL" id="OGZ06809.1"/>
    </source>
</evidence>
<evidence type="ECO:0000256" key="3">
    <source>
        <dbReference type="ARBA" id="ARBA00022801"/>
    </source>
</evidence>
<name>A0A1G2CZJ4_9BACT</name>
<accession>A0A1G2CZJ4</accession>
<dbReference type="STRING" id="1798661.A3D65_00960"/>
<comment type="caution">
    <text evidence="7">The sequence shown here is derived from an EMBL/GenBank/DDBJ whole genome shotgun (WGS) entry which is preliminary data.</text>
</comment>
<feature type="transmembrane region" description="Helical" evidence="6">
    <location>
        <begin position="72"/>
        <end position="93"/>
    </location>
</feature>
<evidence type="ECO:0000313" key="8">
    <source>
        <dbReference type="Proteomes" id="UP000177996"/>
    </source>
</evidence>
<feature type="transmembrane region" description="Helical" evidence="6">
    <location>
        <begin position="46"/>
        <end position="66"/>
    </location>
</feature>
<comment type="subcellular location">
    <subcellularLocation>
        <location evidence="1">Endomembrane system</location>
        <topology evidence="1">Multi-pass membrane protein</topology>
    </subcellularLocation>
</comment>
<dbReference type="EMBL" id="MHLL01000077">
    <property type="protein sequence ID" value="OGZ06809.1"/>
    <property type="molecule type" value="Genomic_DNA"/>
</dbReference>
<proteinExistence type="predicted"/>
<feature type="transmembrane region" description="Helical" evidence="6">
    <location>
        <begin position="129"/>
        <end position="147"/>
    </location>
</feature>
<evidence type="ECO:0000256" key="1">
    <source>
        <dbReference type="ARBA" id="ARBA00004127"/>
    </source>
</evidence>
<dbReference type="InterPro" id="IPR006639">
    <property type="entry name" value="Preselin/SPP"/>
</dbReference>
<sequence length="284" mass="30243">MLAQLLINTVALAGIILLIFSISIWITRHVVVEVTKKQQFSQSPIIGTLAVAAYFTVALAVIVLFFKHLPGVTGAFLTVVFTLITYRFFVTFFSATGSDAEGIGIRLLAATGGIAITLLWTLYPNWFTIDIAATLVAITVLVMLGGLSLQTVTIIAIGVMLYDIVAVFVTGQMMEAAGAAKSMPMLFIIPKSFALGSAPAQMLGLGDVVIPGAVILAALRKDIPRAYILTLIGYFVGLLVAIAVVYVTRVMQPATIYLVPGVLTGLLIAAYRSGMLKQVFAPEE</sequence>
<keyword evidence="2 6" id="KW-0812">Transmembrane</keyword>
<evidence type="ECO:0000256" key="6">
    <source>
        <dbReference type="SAM" id="Phobius"/>
    </source>
</evidence>
<dbReference type="PANTHER" id="PTHR12174:SF103">
    <property type="entry name" value="INTRAMEMBRANE PROTEASE (IMPAS) FAMILY"/>
    <property type="match status" value="1"/>
</dbReference>
<reference evidence="7 8" key="1">
    <citation type="journal article" date="2016" name="Nat. Commun.">
        <title>Thousands of microbial genomes shed light on interconnected biogeochemical processes in an aquifer system.</title>
        <authorList>
            <person name="Anantharaman K."/>
            <person name="Brown C.T."/>
            <person name="Hug L.A."/>
            <person name="Sharon I."/>
            <person name="Castelle C.J."/>
            <person name="Probst A.J."/>
            <person name="Thomas B.C."/>
            <person name="Singh A."/>
            <person name="Wilkins M.J."/>
            <person name="Karaoz U."/>
            <person name="Brodie E.L."/>
            <person name="Williams K.H."/>
            <person name="Hubbard S.S."/>
            <person name="Banfield J.F."/>
        </authorList>
    </citation>
    <scope>NUCLEOTIDE SEQUENCE [LARGE SCALE GENOMIC DNA]</scope>
</reference>
<organism evidence="7 8">
    <name type="scientific">Candidatus Lloydbacteria bacterium RIFCSPHIGHO2_02_FULL_50_13</name>
    <dbReference type="NCBI Taxonomy" id="1798661"/>
    <lineage>
        <taxon>Bacteria</taxon>
        <taxon>Candidatus Lloydiibacteriota</taxon>
    </lineage>
</organism>
<keyword evidence="5 6" id="KW-0472">Membrane</keyword>
<dbReference type="Pfam" id="PF04258">
    <property type="entry name" value="Peptidase_A22B"/>
    <property type="match status" value="1"/>
</dbReference>
<dbReference type="GO" id="GO:0030660">
    <property type="term" value="C:Golgi-associated vesicle membrane"/>
    <property type="evidence" value="ECO:0007669"/>
    <property type="project" value="TreeGrafter"/>
</dbReference>
<dbReference type="GO" id="GO:0005765">
    <property type="term" value="C:lysosomal membrane"/>
    <property type="evidence" value="ECO:0007669"/>
    <property type="project" value="TreeGrafter"/>
</dbReference>
<feature type="transmembrane region" description="Helical" evidence="6">
    <location>
        <begin position="105"/>
        <end position="123"/>
    </location>
</feature>
<protein>
    <submittedName>
        <fullName evidence="7">Uncharacterized protein</fullName>
    </submittedName>
</protein>
<keyword evidence="4 6" id="KW-1133">Transmembrane helix</keyword>
<dbReference type="Proteomes" id="UP000177996">
    <property type="component" value="Unassembled WGS sequence"/>
</dbReference>
<dbReference type="PANTHER" id="PTHR12174">
    <property type="entry name" value="SIGNAL PEPTIDE PEPTIDASE"/>
    <property type="match status" value="1"/>
</dbReference>
<feature type="transmembrane region" description="Helical" evidence="6">
    <location>
        <begin position="6"/>
        <end position="26"/>
    </location>
</feature>
<keyword evidence="3" id="KW-0378">Hydrolase</keyword>
<evidence type="ECO:0000256" key="5">
    <source>
        <dbReference type="ARBA" id="ARBA00023136"/>
    </source>
</evidence>
<feature type="transmembrane region" description="Helical" evidence="6">
    <location>
        <begin position="254"/>
        <end position="271"/>
    </location>
</feature>
<dbReference type="SMART" id="SM00730">
    <property type="entry name" value="PSN"/>
    <property type="match status" value="1"/>
</dbReference>
<dbReference type="GO" id="GO:0042500">
    <property type="term" value="F:aspartic endopeptidase activity, intramembrane cleaving"/>
    <property type="evidence" value="ECO:0007669"/>
    <property type="project" value="InterPro"/>
</dbReference>
<feature type="transmembrane region" description="Helical" evidence="6">
    <location>
        <begin position="194"/>
        <end position="219"/>
    </location>
</feature>
<dbReference type="AlphaFoldDB" id="A0A1G2CZJ4"/>
<dbReference type="InterPro" id="IPR007369">
    <property type="entry name" value="Peptidase_A22B_SPP"/>
</dbReference>
<feature type="transmembrane region" description="Helical" evidence="6">
    <location>
        <begin position="154"/>
        <end position="174"/>
    </location>
</feature>
<evidence type="ECO:0000256" key="4">
    <source>
        <dbReference type="ARBA" id="ARBA00022989"/>
    </source>
</evidence>